<proteinExistence type="predicted"/>
<name>A0A1E7FWC1_9STRA</name>
<sequence>MNYWLALYSFLVIFYVNILSSCSAFHLHVLSRRTVPASCCISAKNWGCGCLRMATSSSDLKNDLENTKPTTTDAKQKRSSSSSSTSVKETKKFKGISNNVVSRLAKAAKEAAAVKKKRTSSTEAGGNTNTNRRGEKDSEKIEFNEDEETLQNLSSISNLSNVIDEELLHPTDGYRPSRETDSIRVLLEHNSNQNDKNDAQKQKSTISSSSSSSSVSVSDSPSSKKRKNNNNGNLINQTYNVAVVFARPLVEDKITIEYAFRLVSLAKAMKFEGYKPSLICFCGPSSSSPSTCIDTTTAVSVTSTGVEFLKHLCLTNEISLEGTDLCEIPNLSTTRIISQHNNDEYDEYDDSYQTFSNEHTSSSVPSSWSPSLLNPVARELLDQHYVEKWLEESHAYESEMDEYGMTRQEPRKKIHIHWKLFSAEYHLCNLNDIHIRSPRQSPLARLVHDLEHAASSQPYRRGIIQTSWSFHYSTYPYLISSNKKKMKEAFLGKCYLMAQSLVPLLVNLRGVAENSEFFQRDNYRTLIATRRSLATLLEQMNVAYQHNRERQTATMMIPPTLKVQLKKQTSGSSTKISSIEIHLESALLSLGRCCDLVRPAGTFSAQSVSRQEWKDALVHLQDFLTRIECSCDPDRPFMDQWDIKLIENQPLIEILS</sequence>
<dbReference type="InParanoid" id="A0A1E7FWC1"/>
<feature type="compositionally biased region" description="Polar residues" evidence="1">
    <location>
        <begin position="121"/>
        <end position="131"/>
    </location>
</feature>
<keyword evidence="3" id="KW-1185">Reference proteome</keyword>
<protein>
    <submittedName>
        <fullName evidence="2">Uncharacterized protein</fullName>
    </submittedName>
</protein>
<feature type="region of interest" description="Disordered" evidence="1">
    <location>
        <begin position="112"/>
        <end position="149"/>
    </location>
</feature>
<dbReference type="AlphaFoldDB" id="A0A1E7FWC1"/>
<organism evidence="2 3">
    <name type="scientific">Fragilariopsis cylindrus CCMP1102</name>
    <dbReference type="NCBI Taxonomy" id="635003"/>
    <lineage>
        <taxon>Eukaryota</taxon>
        <taxon>Sar</taxon>
        <taxon>Stramenopiles</taxon>
        <taxon>Ochrophyta</taxon>
        <taxon>Bacillariophyta</taxon>
        <taxon>Bacillariophyceae</taxon>
        <taxon>Bacillariophycidae</taxon>
        <taxon>Bacillariales</taxon>
        <taxon>Bacillariaceae</taxon>
        <taxon>Fragilariopsis</taxon>
    </lineage>
</organism>
<dbReference type="EMBL" id="KV784353">
    <property type="protein sequence ID" value="OEU22461.1"/>
    <property type="molecule type" value="Genomic_DNA"/>
</dbReference>
<evidence type="ECO:0000256" key="1">
    <source>
        <dbReference type="SAM" id="MobiDB-lite"/>
    </source>
</evidence>
<dbReference type="Proteomes" id="UP000095751">
    <property type="component" value="Unassembled WGS sequence"/>
</dbReference>
<feature type="region of interest" description="Disordered" evidence="1">
    <location>
        <begin position="61"/>
        <end position="90"/>
    </location>
</feature>
<feature type="compositionally biased region" description="Low complexity" evidence="1">
    <location>
        <begin position="207"/>
        <end position="221"/>
    </location>
</feature>
<accession>A0A1E7FWC1</accession>
<dbReference type="KEGG" id="fcy:FRACYDRAFT_232617"/>
<evidence type="ECO:0000313" key="2">
    <source>
        <dbReference type="EMBL" id="OEU22461.1"/>
    </source>
</evidence>
<dbReference type="OrthoDB" id="43011at2759"/>
<feature type="compositionally biased region" description="Basic and acidic residues" evidence="1">
    <location>
        <begin position="132"/>
        <end position="143"/>
    </location>
</feature>
<feature type="region of interest" description="Disordered" evidence="1">
    <location>
        <begin position="189"/>
        <end position="232"/>
    </location>
</feature>
<gene>
    <name evidence="2" type="ORF">FRACYDRAFT_232617</name>
</gene>
<evidence type="ECO:0000313" key="3">
    <source>
        <dbReference type="Proteomes" id="UP000095751"/>
    </source>
</evidence>
<reference evidence="2 3" key="1">
    <citation type="submission" date="2016-09" db="EMBL/GenBank/DDBJ databases">
        <title>Extensive genetic diversity and differential bi-allelic expression allows diatom success in the polar Southern Ocean.</title>
        <authorList>
            <consortium name="DOE Joint Genome Institute"/>
            <person name="Mock T."/>
            <person name="Otillar R.P."/>
            <person name="Strauss J."/>
            <person name="Dupont C."/>
            <person name="Frickenhaus S."/>
            <person name="Maumus F."/>
            <person name="Mcmullan M."/>
            <person name="Sanges R."/>
            <person name="Schmutz J."/>
            <person name="Toseland A."/>
            <person name="Valas R."/>
            <person name="Veluchamy A."/>
            <person name="Ward B.J."/>
            <person name="Allen A."/>
            <person name="Barry K."/>
            <person name="Falciatore A."/>
            <person name="Ferrante M."/>
            <person name="Fortunato A.E."/>
            <person name="Gloeckner G."/>
            <person name="Gruber A."/>
            <person name="Hipkin R."/>
            <person name="Janech M."/>
            <person name="Kroth P."/>
            <person name="Leese F."/>
            <person name="Lindquist E."/>
            <person name="Lyon B.R."/>
            <person name="Martin J."/>
            <person name="Mayer C."/>
            <person name="Parker M."/>
            <person name="Quesneville H."/>
            <person name="Raymond J."/>
            <person name="Uhlig C."/>
            <person name="Valentin K.U."/>
            <person name="Worden A.Z."/>
            <person name="Armbrust E.V."/>
            <person name="Bowler C."/>
            <person name="Green B."/>
            <person name="Moulton V."/>
            <person name="Van Oosterhout C."/>
            <person name="Grigoriev I."/>
        </authorList>
    </citation>
    <scope>NUCLEOTIDE SEQUENCE [LARGE SCALE GENOMIC DNA]</scope>
    <source>
        <strain evidence="2 3">CCMP1102</strain>
    </source>
</reference>